<dbReference type="PANTHER" id="PTHR15077:SF9">
    <property type="entry name" value="C-TERMINAL OF ROC (COR) DOMAIN-CONTAINING PROTEIN"/>
    <property type="match status" value="1"/>
</dbReference>
<dbReference type="AlphaFoldDB" id="A0A1X7TPL0"/>
<feature type="region of interest" description="Disordered" evidence="1">
    <location>
        <begin position="274"/>
        <end position="299"/>
    </location>
</feature>
<dbReference type="GO" id="GO:0007165">
    <property type="term" value="P:signal transduction"/>
    <property type="evidence" value="ECO:0007669"/>
    <property type="project" value="InterPro"/>
</dbReference>
<dbReference type="InterPro" id="IPR011029">
    <property type="entry name" value="DEATH-like_dom_sf"/>
</dbReference>
<feature type="domain" description="Death" evidence="2">
    <location>
        <begin position="345"/>
        <end position="422"/>
    </location>
</feature>
<feature type="domain" description="Death" evidence="2">
    <location>
        <begin position="197"/>
        <end position="246"/>
    </location>
</feature>
<evidence type="ECO:0000256" key="1">
    <source>
        <dbReference type="SAM" id="MobiDB-lite"/>
    </source>
</evidence>
<dbReference type="InterPro" id="IPR000488">
    <property type="entry name" value="Death_dom"/>
</dbReference>
<organism evidence="3">
    <name type="scientific">Amphimedon queenslandica</name>
    <name type="common">Sponge</name>
    <dbReference type="NCBI Taxonomy" id="400682"/>
    <lineage>
        <taxon>Eukaryota</taxon>
        <taxon>Metazoa</taxon>
        <taxon>Porifera</taxon>
        <taxon>Demospongiae</taxon>
        <taxon>Heteroscleromorpha</taxon>
        <taxon>Haplosclerida</taxon>
        <taxon>Niphatidae</taxon>
        <taxon>Amphimedon</taxon>
    </lineage>
</organism>
<name>A0A1X7TPL0_AMPQE</name>
<accession>A0A1X7TPL0</accession>
<dbReference type="InParanoid" id="A0A1X7TPL0"/>
<dbReference type="CDD" id="cd01670">
    <property type="entry name" value="Death"/>
    <property type="match status" value="2"/>
</dbReference>
<dbReference type="SUPFAM" id="SSF47986">
    <property type="entry name" value="DEATH domain"/>
    <property type="match status" value="2"/>
</dbReference>
<dbReference type="InterPro" id="IPR016729">
    <property type="entry name" value="FADD"/>
</dbReference>
<reference evidence="3" key="1">
    <citation type="submission" date="2017-05" db="UniProtKB">
        <authorList>
            <consortium name="EnsemblMetazoa"/>
        </authorList>
    </citation>
    <scope>IDENTIFICATION</scope>
</reference>
<dbReference type="PANTHER" id="PTHR15077">
    <property type="entry name" value="FAS-ASSOCIATING DEATH DOMAIN-CONTAINING PROTEIN FADD"/>
    <property type="match status" value="1"/>
</dbReference>
<proteinExistence type="predicted"/>
<evidence type="ECO:0000259" key="2">
    <source>
        <dbReference type="PROSITE" id="PS50017"/>
    </source>
</evidence>
<sequence length="439" mass="49409">MDFIGSMVMVYDTLVEIVDESQCVLVMMSCEKGYSDNMVSLRRDVIGEVMSVYKESCPSLEVEELVIDPKELAYPVNTPRERTVYSVKDILSAIDKREEFLVKCDGTKGEKVKEILADESLSDISNLSLLGGRDIKEVIEKFNTPLATEPASQKVNSNCLSTQISEYNNDQQKVIWTIENLVEVKQVLKDSNFQTIKWFDLGLHLGLSYDDLKTIEHNYPRDAEQCLTECLAKWLKKDSEATRNKLSIAAGKAIDKREDNLSLLGGKGDGGVKCNNNKDKGTTTNTLNESQEHGSTSIEKGQSDIDVLKINDEVQETLTDKLLDIRDLATVLQELTSNQQFDYTDWKFLGLYLGLYERTIKAIEVNCRGQVKDCLMECISSWLKGEDGVRETRGGGSNWISLVAALDAMGEREVADNIRIKIVFIVSMVYPSPYTYLYQ</sequence>
<dbReference type="Gene3D" id="1.10.533.10">
    <property type="entry name" value="Death Domain, Fas"/>
    <property type="match status" value="2"/>
</dbReference>
<protein>
    <recommendedName>
        <fullName evidence="2">Death domain-containing protein</fullName>
    </recommendedName>
</protein>
<dbReference type="PROSITE" id="PS50017">
    <property type="entry name" value="DEATH_DOMAIN"/>
    <property type="match status" value="2"/>
</dbReference>
<evidence type="ECO:0000313" key="3">
    <source>
        <dbReference type="EnsemblMetazoa" id="Aqu2.1.16970_001"/>
    </source>
</evidence>
<dbReference type="EnsemblMetazoa" id="Aqu2.1.16970_001">
    <property type="protein sequence ID" value="Aqu2.1.16970_001"/>
    <property type="gene ID" value="Aqu2.1.16970"/>
</dbReference>